<organism evidence="2 3">
    <name type="scientific">Waterburya agarophytonicola KI4</name>
    <dbReference type="NCBI Taxonomy" id="2874699"/>
    <lineage>
        <taxon>Bacteria</taxon>
        <taxon>Bacillati</taxon>
        <taxon>Cyanobacteriota</taxon>
        <taxon>Cyanophyceae</taxon>
        <taxon>Pleurocapsales</taxon>
        <taxon>Hyellaceae</taxon>
        <taxon>Waterburya</taxon>
        <taxon>Waterburya agarophytonicola</taxon>
    </lineage>
</organism>
<gene>
    <name evidence="2" type="ORF">I4641_04385</name>
</gene>
<protein>
    <submittedName>
        <fullName evidence="2">Type II toxin-antitoxin system HicB family antitoxin</fullName>
    </submittedName>
</protein>
<accession>A0A964BPP4</accession>
<dbReference type="EMBL" id="JADWDC010000007">
    <property type="protein sequence ID" value="MCC0176213.1"/>
    <property type="molecule type" value="Genomic_DNA"/>
</dbReference>
<dbReference type="RefSeq" id="WP_229639252.1">
    <property type="nucleotide sequence ID" value="NZ_JADWDC010000007.1"/>
</dbReference>
<dbReference type="PANTHER" id="PTHR34504">
    <property type="entry name" value="ANTITOXIN HICB"/>
    <property type="match status" value="1"/>
</dbReference>
<dbReference type="InterPro" id="IPR051404">
    <property type="entry name" value="TA_system_antitoxin"/>
</dbReference>
<dbReference type="PANTHER" id="PTHR34504:SF2">
    <property type="entry name" value="UPF0150 PROTEIN SSL0259"/>
    <property type="match status" value="1"/>
</dbReference>
<sequence length="73" mass="8279">MLNYSMVIQWSKKDSCFVVTLPEWGELCQTYGDTYEEALSNAKEVLQLMVNSSIEEGSSLPEADIFRGQLQKV</sequence>
<feature type="domain" description="HicB-like antitoxin of toxin-antitoxin system" evidence="1">
    <location>
        <begin position="4"/>
        <end position="64"/>
    </location>
</feature>
<dbReference type="InterPro" id="IPR035069">
    <property type="entry name" value="TTHA1013/TTHA0281-like"/>
</dbReference>
<proteinExistence type="predicted"/>
<dbReference type="Proteomes" id="UP000729733">
    <property type="component" value="Unassembled WGS sequence"/>
</dbReference>
<name>A0A964BPP4_9CYAN</name>
<evidence type="ECO:0000313" key="2">
    <source>
        <dbReference type="EMBL" id="MCC0176213.1"/>
    </source>
</evidence>
<reference evidence="2" key="1">
    <citation type="journal article" date="2021" name="Antonie Van Leeuwenhoek">
        <title>Draft genome and description of Waterburya agarophytonicola gen. nov. sp. nov. (Pleurocapsales, Cyanobacteria): a seaweed symbiont.</title>
        <authorList>
            <person name="Bonthond G."/>
            <person name="Shalygin S."/>
            <person name="Bayer T."/>
            <person name="Weinberger F."/>
        </authorList>
    </citation>
    <scope>NUCLEOTIDE SEQUENCE</scope>
    <source>
        <strain evidence="2">KI4</strain>
    </source>
</reference>
<evidence type="ECO:0000259" key="1">
    <source>
        <dbReference type="Pfam" id="PF15919"/>
    </source>
</evidence>
<dbReference type="Gene3D" id="3.30.160.250">
    <property type="match status" value="1"/>
</dbReference>
<dbReference type="InterPro" id="IPR031807">
    <property type="entry name" value="HicB-like"/>
</dbReference>
<dbReference type="AlphaFoldDB" id="A0A964BPP4"/>
<dbReference type="SUPFAM" id="SSF143100">
    <property type="entry name" value="TTHA1013/TTHA0281-like"/>
    <property type="match status" value="1"/>
</dbReference>
<keyword evidence="3" id="KW-1185">Reference proteome</keyword>
<comment type="caution">
    <text evidence="2">The sequence shown here is derived from an EMBL/GenBank/DDBJ whole genome shotgun (WGS) entry which is preliminary data.</text>
</comment>
<evidence type="ECO:0000313" key="3">
    <source>
        <dbReference type="Proteomes" id="UP000729733"/>
    </source>
</evidence>
<dbReference type="Pfam" id="PF15919">
    <property type="entry name" value="HicB_lk_antitox"/>
    <property type="match status" value="1"/>
</dbReference>